<reference evidence="4 5" key="1">
    <citation type="journal article" date="2011" name="J. Bacteriol.">
        <title>Draft genome sequence of Sporolactobacillus inulinus strain CASD, an efficient D-lactic acid-producing bacterium with high-concentration lactate tolerance capability.</title>
        <authorList>
            <person name="Yu B."/>
            <person name="Su F."/>
            <person name="Wang L."/>
            <person name="Xu K."/>
            <person name="Zhao B."/>
            <person name="Xu P."/>
        </authorList>
    </citation>
    <scope>NUCLEOTIDE SEQUENCE [LARGE SCALE GENOMIC DNA]</scope>
    <source>
        <strain evidence="4 5">CASD</strain>
    </source>
</reference>
<feature type="domain" description="Solute-binding protein family 3/N-terminal" evidence="3">
    <location>
        <begin position="46"/>
        <end position="266"/>
    </location>
</feature>
<accession>A0A0U1QLP8</accession>
<dbReference type="EMBL" id="AFVQ02000173">
    <property type="protein sequence ID" value="KLI01737.1"/>
    <property type="molecule type" value="Genomic_DNA"/>
</dbReference>
<dbReference type="AlphaFoldDB" id="A0A0U1QLP8"/>
<feature type="signal peptide" evidence="2">
    <location>
        <begin position="1"/>
        <end position="23"/>
    </location>
</feature>
<gene>
    <name evidence="4" type="ORF">SINU_11860</name>
</gene>
<evidence type="ECO:0000256" key="1">
    <source>
        <dbReference type="ARBA" id="ARBA00022729"/>
    </source>
</evidence>
<dbReference type="Proteomes" id="UP000035553">
    <property type="component" value="Unassembled WGS sequence"/>
</dbReference>
<proteinExistence type="predicted"/>
<sequence>MGKKKIHTLAAWSLAFILMFTLAACGNNNASSEKQSSLEKIKSKGTLVVGLSASNPPYEFHYSNHGKNELKGADFELVKKIAKKLGVKYQIKDIDFDGLLPALQSGRVDMLVSSMSPTEEREKSADFSKVYFKSTNVFVVRKSELSKYQKPDALKNATVAVINSSTQQQVMQKNFPKAQLKLFGKNNDLSLAVAHNKVDAMLIDVPQAALQVKANPSLVQTKLKYSDHTAGAAIAMPNHSSKDLKDAVNSVVTEYKSDYEQWLLDQVKYVK</sequence>
<feature type="chain" id="PRO_5038663214" evidence="2">
    <location>
        <begin position="24"/>
        <end position="271"/>
    </location>
</feature>
<evidence type="ECO:0000313" key="5">
    <source>
        <dbReference type="Proteomes" id="UP000035553"/>
    </source>
</evidence>
<protein>
    <submittedName>
        <fullName evidence="4">Amino acid ABC transporter substrate-binding protein</fullName>
    </submittedName>
</protein>
<name>A0A0U1QLP8_9BACL</name>
<dbReference type="Gene3D" id="3.40.190.10">
    <property type="entry name" value="Periplasmic binding protein-like II"/>
    <property type="match status" value="2"/>
</dbReference>
<keyword evidence="5" id="KW-1185">Reference proteome</keyword>
<dbReference type="InterPro" id="IPR001638">
    <property type="entry name" value="Solute-binding_3/MltF_N"/>
</dbReference>
<dbReference type="STRING" id="1069536.SINU_11860"/>
<evidence type="ECO:0000256" key="2">
    <source>
        <dbReference type="SAM" id="SignalP"/>
    </source>
</evidence>
<dbReference type="PROSITE" id="PS51257">
    <property type="entry name" value="PROKAR_LIPOPROTEIN"/>
    <property type="match status" value="1"/>
</dbReference>
<dbReference type="RefSeq" id="WP_010027757.1">
    <property type="nucleotide sequence ID" value="NZ_AFVQ02000173.1"/>
</dbReference>
<evidence type="ECO:0000259" key="3">
    <source>
        <dbReference type="SMART" id="SM00062"/>
    </source>
</evidence>
<dbReference type="SUPFAM" id="SSF53850">
    <property type="entry name" value="Periplasmic binding protein-like II"/>
    <property type="match status" value="1"/>
</dbReference>
<dbReference type="Pfam" id="PF00497">
    <property type="entry name" value="SBP_bac_3"/>
    <property type="match status" value="1"/>
</dbReference>
<comment type="caution">
    <text evidence="4">The sequence shown here is derived from an EMBL/GenBank/DDBJ whole genome shotgun (WGS) entry which is preliminary data.</text>
</comment>
<keyword evidence="1 2" id="KW-0732">Signal</keyword>
<dbReference type="SMART" id="SM00062">
    <property type="entry name" value="PBPb"/>
    <property type="match status" value="1"/>
</dbReference>
<dbReference type="PANTHER" id="PTHR35936">
    <property type="entry name" value="MEMBRANE-BOUND LYTIC MUREIN TRANSGLYCOSYLASE F"/>
    <property type="match status" value="1"/>
</dbReference>
<organism evidence="4 5">
    <name type="scientific">Sporolactobacillus inulinus CASD</name>
    <dbReference type="NCBI Taxonomy" id="1069536"/>
    <lineage>
        <taxon>Bacteria</taxon>
        <taxon>Bacillati</taxon>
        <taxon>Bacillota</taxon>
        <taxon>Bacilli</taxon>
        <taxon>Bacillales</taxon>
        <taxon>Sporolactobacillaceae</taxon>
        <taxon>Sporolactobacillus</taxon>
    </lineage>
</organism>
<dbReference type="PANTHER" id="PTHR35936:SF17">
    <property type="entry name" value="ARGININE-BINDING EXTRACELLULAR PROTEIN ARTP"/>
    <property type="match status" value="1"/>
</dbReference>
<evidence type="ECO:0000313" key="4">
    <source>
        <dbReference type="EMBL" id="KLI01737.1"/>
    </source>
</evidence>